<dbReference type="OrthoDB" id="795001at2"/>
<dbReference type="PATRIC" id="fig|1703.6.peg.2945"/>
<feature type="domain" description="AraC effector-binding" evidence="1">
    <location>
        <begin position="13"/>
        <end position="170"/>
    </location>
</feature>
<dbReference type="InterPro" id="IPR011256">
    <property type="entry name" value="Reg_factor_effector_dom_sf"/>
</dbReference>
<comment type="caution">
    <text evidence="2">The sequence shown here is derived from an EMBL/GenBank/DDBJ whole genome shotgun (WGS) entry which is preliminary data.</text>
</comment>
<protein>
    <submittedName>
        <fullName evidence="2">Transcriptional activator ligand binding domain protein</fullName>
    </submittedName>
</protein>
<sequence length="170" mass="18008">MSEPTYLREEPFTELTVIEVPATPAAVVEAREVHMADLPELFDSTFSGLFPVLSDAGLEPAGPAFALYTRQPSETVDLQLGIPTSAGLTNAQPIAGGHIVIPAELPGGSMAVRSHLGGYDGLGESWAQLLKDAVAAGHRPGLPFIELYVTEPSPQADPADMRTDLFLTLE</sequence>
<dbReference type="Pfam" id="PF06445">
    <property type="entry name" value="GyrI-like"/>
    <property type="match status" value="1"/>
</dbReference>
<reference evidence="2 3" key="1">
    <citation type="submission" date="2014-11" db="EMBL/GenBank/DDBJ databases">
        <title>Draft Genome Sequence of Brevibacterium linens AE038-8.</title>
        <authorList>
            <person name="Maizel D."/>
            <person name="Utturkar S.M."/>
            <person name="Brown S.D."/>
            <person name="Ferrero M."/>
            <person name="Rosen B.P."/>
        </authorList>
    </citation>
    <scope>NUCLEOTIDE SEQUENCE [LARGE SCALE GENOMIC DNA]</scope>
    <source>
        <strain evidence="2 3">AE038-8</strain>
    </source>
</reference>
<organism evidence="2 3">
    <name type="scientific">Brevibacterium linens</name>
    <dbReference type="NCBI Taxonomy" id="1703"/>
    <lineage>
        <taxon>Bacteria</taxon>
        <taxon>Bacillati</taxon>
        <taxon>Actinomycetota</taxon>
        <taxon>Actinomycetes</taxon>
        <taxon>Micrococcales</taxon>
        <taxon>Brevibacteriaceae</taxon>
        <taxon>Brevibacterium</taxon>
    </lineage>
</organism>
<dbReference type="SMART" id="SM00871">
    <property type="entry name" value="AraC_E_bind"/>
    <property type="match status" value="1"/>
</dbReference>
<evidence type="ECO:0000313" key="3">
    <source>
        <dbReference type="Proteomes" id="UP000031488"/>
    </source>
</evidence>
<proteinExistence type="predicted"/>
<dbReference type="InterPro" id="IPR029442">
    <property type="entry name" value="GyrI-like"/>
</dbReference>
<dbReference type="Proteomes" id="UP000031488">
    <property type="component" value="Unassembled WGS sequence"/>
</dbReference>
<keyword evidence="3" id="KW-1185">Reference proteome</keyword>
<dbReference type="SUPFAM" id="SSF55136">
    <property type="entry name" value="Probable bacterial effector-binding domain"/>
    <property type="match status" value="1"/>
</dbReference>
<dbReference type="InterPro" id="IPR010499">
    <property type="entry name" value="AraC_E-bd"/>
</dbReference>
<gene>
    <name evidence="2" type="ORF">AE0388_2996</name>
</gene>
<dbReference type="AlphaFoldDB" id="A0A0B9AJK9"/>
<evidence type="ECO:0000259" key="1">
    <source>
        <dbReference type="SMART" id="SM00871"/>
    </source>
</evidence>
<dbReference type="RefSeq" id="WP_039211668.1">
    <property type="nucleotide sequence ID" value="NZ_JTJZ01000022.1"/>
</dbReference>
<name>A0A0B9AJK9_BRELN</name>
<evidence type="ECO:0000313" key="2">
    <source>
        <dbReference type="EMBL" id="KHS50924.1"/>
    </source>
</evidence>
<dbReference type="EMBL" id="JTJZ01000022">
    <property type="protein sequence ID" value="KHS50924.1"/>
    <property type="molecule type" value="Genomic_DNA"/>
</dbReference>
<dbReference type="Gene3D" id="3.20.80.10">
    <property type="entry name" value="Regulatory factor, effector binding domain"/>
    <property type="match status" value="1"/>
</dbReference>
<accession>A0A0B9AJK9</accession>